<keyword evidence="4" id="KW-0546">Nucleotide metabolism</keyword>
<dbReference type="InterPro" id="IPR033704">
    <property type="entry name" value="dUTPase_trimeric"/>
</dbReference>
<evidence type="ECO:0000256" key="1">
    <source>
        <dbReference type="ARBA" id="ARBA00006581"/>
    </source>
</evidence>
<dbReference type="Gene3D" id="2.70.40.10">
    <property type="match status" value="1"/>
</dbReference>
<dbReference type="GO" id="GO:0004170">
    <property type="term" value="F:dUTP diphosphatase activity"/>
    <property type="evidence" value="ECO:0007669"/>
    <property type="project" value="UniProtKB-EC"/>
</dbReference>
<dbReference type="EC" id="3.6.1.23" evidence="2"/>
<evidence type="ECO:0000256" key="4">
    <source>
        <dbReference type="ARBA" id="ARBA00023080"/>
    </source>
</evidence>
<comment type="similarity">
    <text evidence="1">Belongs to the dUTPase family.</text>
</comment>
<evidence type="ECO:0000313" key="8">
    <source>
        <dbReference type="Proteomes" id="UP000034846"/>
    </source>
</evidence>
<accession>A0A0G1XAE5</accession>
<name>A0A0G1XAE5_9BACT</name>
<dbReference type="CDD" id="cd07557">
    <property type="entry name" value="trimeric_dUTPase"/>
    <property type="match status" value="1"/>
</dbReference>
<evidence type="ECO:0000313" key="7">
    <source>
        <dbReference type="EMBL" id="KKW28218.1"/>
    </source>
</evidence>
<dbReference type="EMBL" id="LCRD01000080">
    <property type="protein sequence ID" value="KKW28218.1"/>
    <property type="molecule type" value="Genomic_DNA"/>
</dbReference>
<protein>
    <recommendedName>
        <fullName evidence="2">dUTP diphosphatase</fullName>
        <ecNumber evidence="2">3.6.1.23</ecNumber>
    </recommendedName>
</protein>
<dbReference type="SUPFAM" id="SSF51283">
    <property type="entry name" value="dUTPase-like"/>
    <property type="match status" value="1"/>
</dbReference>
<sequence length="141" mass="15153">MIVPFKRLTTDVPIPEYKTPGACAFDLAVIDDAVLAPGERRLFRTGLVVCTPPGHVLILAPRSSNAKKGIRLANGIGIIDQDYCGPTDELKLMLHNIGDSAYPVERGERIAQGMFVPIMRAEFSEVSELAAPDRGGFGTTG</sequence>
<dbReference type="NCBIfam" id="NF001862">
    <property type="entry name" value="PRK00601.1"/>
    <property type="match status" value="1"/>
</dbReference>
<evidence type="ECO:0000256" key="3">
    <source>
        <dbReference type="ARBA" id="ARBA00022801"/>
    </source>
</evidence>
<evidence type="ECO:0000259" key="6">
    <source>
        <dbReference type="Pfam" id="PF00692"/>
    </source>
</evidence>
<dbReference type="InterPro" id="IPR029054">
    <property type="entry name" value="dUTPase-like"/>
</dbReference>
<dbReference type="PANTHER" id="PTHR11241:SF0">
    <property type="entry name" value="DEOXYURIDINE 5'-TRIPHOSPHATE NUCLEOTIDOHYDROLASE"/>
    <property type="match status" value="1"/>
</dbReference>
<organism evidence="7 8">
    <name type="scientific">Candidatus Uhrbacteria bacterium GW2011_GWD2_52_7</name>
    <dbReference type="NCBI Taxonomy" id="1618989"/>
    <lineage>
        <taxon>Bacteria</taxon>
        <taxon>Candidatus Uhriibacteriota</taxon>
    </lineage>
</organism>
<dbReference type="Pfam" id="PF00692">
    <property type="entry name" value="dUTPase"/>
    <property type="match status" value="1"/>
</dbReference>
<evidence type="ECO:0000256" key="2">
    <source>
        <dbReference type="ARBA" id="ARBA00012379"/>
    </source>
</evidence>
<dbReference type="GO" id="GO:0006226">
    <property type="term" value="P:dUMP biosynthetic process"/>
    <property type="evidence" value="ECO:0007669"/>
    <property type="project" value="InterPro"/>
</dbReference>
<dbReference type="NCBIfam" id="TIGR00576">
    <property type="entry name" value="dut"/>
    <property type="match status" value="1"/>
</dbReference>
<dbReference type="InterPro" id="IPR008181">
    <property type="entry name" value="dUTPase"/>
</dbReference>
<comment type="catalytic activity">
    <reaction evidence="5">
        <text>dUTP + H2O = dUMP + diphosphate + H(+)</text>
        <dbReference type="Rhea" id="RHEA:10248"/>
        <dbReference type="ChEBI" id="CHEBI:15377"/>
        <dbReference type="ChEBI" id="CHEBI:15378"/>
        <dbReference type="ChEBI" id="CHEBI:33019"/>
        <dbReference type="ChEBI" id="CHEBI:61555"/>
        <dbReference type="ChEBI" id="CHEBI:246422"/>
        <dbReference type="EC" id="3.6.1.23"/>
    </reaction>
</comment>
<evidence type="ECO:0000256" key="5">
    <source>
        <dbReference type="ARBA" id="ARBA00047686"/>
    </source>
</evidence>
<feature type="domain" description="dUTPase-like" evidence="6">
    <location>
        <begin position="12"/>
        <end position="140"/>
    </location>
</feature>
<keyword evidence="3 7" id="KW-0378">Hydrolase</keyword>
<proteinExistence type="inferred from homology"/>
<dbReference type="InterPro" id="IPR036157">
    <property type="entry name" value="dUTPase-like_sf"/>
</dbReference>
<dbReference type="GO" id="GO:0046081">
    <property type="term" value="P:dUTP catabolic process"/>
    <property type="evidence" value="ECO:0007669"/>
    <property type="project" value="InterPro"/>
</dbReference>
<reference evidence="7 8" key="1">
    <citation type="journal article" date="2015" name="Nature">
        <title>rRNA introns, odd ribosomes, and small enigmatic genomes across a large radiation of phyla.</title>
        <authorList>
            <person name="Brown C.T."/>
            <person name="Hug L.A."/>
            <person name="Thomas B.C."/>
            <person name="Sharon I."/>
            <person name="Castelle C.J."/>
            <person name="Singh A."/>
            <person name="Wilkins M.J."/>
            <person name="Williams K.H."/>
            <person name="Banfield J.F."/>
        </authorList>
    </citation>
    <scope>NUCLEOTIDE SEQUENCE [LARGE SCALE GENOMIC DNA]</scope>
</reference>
<comment type="caution">
    <text evidence="7">The sequence shown here is derived from an EMBL/GenBank/DDBJ whole genome shotgun (WGS) entry which is preliminary data.</text>
</comment>
<dbReference type="GO" id="GO:0000287">
    <property type="term" value="F:magnesium ion binding"/>
    <property type="evidence" value="ECO:0007669"/>
    <property type="project" value="InterPro"/>
</dbReference>
<dbReference type="Proteomes" id="UP000034846">
    <property type="component" value="Unassembled WGS sequence"/>
</dbReference>
<dbReference type="AlphaFoldDB" id="A0A0G1XAE5"/>
<gene>
    <name evidence="7" type="ORF">UY72_C0080G0006</name>
</gene>
<dbReference type="PANTHER" id="PTHR11241">
    <property type="entry name" value="DEOXYURIDINE 5'-TRIPHOSPHATE NUCLEOTIDOHYDROLASE"/>
    <property type="match status" value="1"/>
</dbReference>